<dbReference type="Proteomes" id="UP001150941">
    <property type="component" value="Unassembled WGS sequence"/>
</dbReference>
<comment type="caution">
    <text evidence="1">The sequence shown here is derived from an EMBL/GenBank/DDBJ whole genome shotgun (WGS) entry which is preliminary data.</text>
</comment>
<reference evidence="1" key="2">
    <citation type="journal article" date="2023" name="IMA Fungus">
        <title>Comparative genomic study of the Penicillium genus elucidates a diverse pangenome and 15 lateral gene transfer events.</title>
        <authorList>
            <person name="Petersen C."/>
            <person name="Sorensen T."/>
            <person name="Nielsen M.R."/>
            <person name="Sondergaard T.E."/>
            <person name="Sorensen J.L."/>
            <person name="Fitzpatrick D.A."/>
            <person name="Frisvad J.C."/>
            <person name="Nielsen K.L."/>
        </authorList>
    </citation>
    <scope>NUCLEOTIDE SEQUENCE</scope>
    <source>
        <strain evidence="1">IBT 19713</strain>
    </source>
</reference>
<organism evidence="1 2">
    <name type="scientific">Penicillium chermesinum</name>
    <dbReference type="NCBI Taxonomy" id="63820"/>
    <lineage>
        <taxon>Eukaryota</taxon>
        <taxon>Fungi</taxon>
        <taxon>Dikarya</taxon>
        <taxon>Ascomycota</taxon>
        <taxon>Pezizomycotina</taxon>
        <taxon>Eurotiomycetes</taxon>
        <taxon>Eurotiomycetidae</taxon>
        <taxon>Eurotiales</taxon>
        <taxon>Aspergillaceae</taxon>
        <taxon>Penicillium</taxon>
    </lineage>
</organism>
<dbReference type="RefSeq" id="XP_058333806.1">
    <property type="nucleotide sequence ID" value="XM_058470665.1"/>
</dbReference>
<gene>
    <name evidence="1" type="ORF">N7468_001368</name>
</gene>
<keyword evidence="2" id="KW-1185">Reference proteome</keyword>
<evidence type="ECO:0000313" key="1">
    <source>
        <dbReference type="EMBL" id="KAJ5246385.1"/>
    </source>
</evidence>
<reference evidence="1" key="1">
    <citation type="submission" date="2022-11" db="EMBL/GenBank/DDBJ databases">
        <authorList>
            <person name="Petersen C."/>
        </authorList>
    </citation>
    <scope>NUCLEOTIDE SEQUENCE</scope>
    <source>
        <strain evidence="1">IBT 19713</strain>
    </source>
</reference>
<dbReference type="GeneID" id="83197968"/>
<accession>A0A9W9TWQ2</accession>
<dbReference type="AlphaFoldDB" id="A0A9W9TWQ2"/>
<proteinExistence type="predicted"/>
<sequence>MRPRVGFDVSAAPSSEFKASWFCPPKTVKLVCVAIVSGGLRAATFAPEGAVSPGYERDTMGTFGHPSQLPIITTDLRIVRVSTVSYVPTVDLQLETRRDRARPQP</sequence>
<protein>
    <submittedName>
        <fullName evidence="1">Uncharacterized protein</fullName>
    </submittedName>
</protein>
<name>A0A9W9TWQ2_9EURO</name>
<dbReference type="EMBL" id="JAPQKS010000002">
    <property type="protein sequence ID" value="KAJ5246385.1"/>
    <property type="molecule type" value="Genomic_DNA"/>
</dbReference>
<evidence type="ECO:0000313" key="2">
    <source>
        <dbReference type="Proteomes" id="UP001150941"/>
    </source>
</evidence>